<dbReference type="Proteomes" id="UP001159427">
    <property type="component" value="Unassembled WGS sequence"/>
</dbReference>
<sequence length="1158" mass="128590">MPARPSCCCPQHAVWGHVDDSSNLRVATTKEMRFCGVNVDGRHNDRRRKICLSCRDRINLEDTCEQLQRKVETMAEDNQSSESISSCHLAEISMCDGETQTDRAVFCSQGIQVGEFPNRPYQSYETRKKSEIRTELVDKIGDLLNQYVHGDKQELPNLVQDLLLSKKWSTTFGLPTAENKVDVTVYDKVLHSILKEYKACKNREENSAIRKQGKKLAQAINISDTLSKSTIALQGSTPDCFKSRMDAARSLGRVVTYSAERRRLLSIVASDYPRTLLTALFQCSKSTVAAARVHAILFGRGGVPPASVKFSRRCVSQEVLDQLAEFLLRDDVSRPSSCRSVVVEGEQCPVRYWQDSIKEVVKQYLLEFPNGVKRSYIYAHIPKNFRSNTLLAGLCNLCEDFGFSNFDKLRDLVQKIAANCPSENLSSIKNKITDLQRYLKTKFSHQVQRHSSCLELCMNHAFESCNLDHPDNCMELTSLYEIHASLSAAISSAPAEDKQSFQEQLEDIHSTFWDYLAHILRTKHQGDYYRFILKNLQPGEAVVVIDYKMKLELGMHAREVQRDWYGKRGISLHGFYVLAQVSPEEKQVDVLDVWSDDTKQDAWFTQSALDVGFAWMEKAFPSFHVYLFSDNGPHYHNTAVLLYLAQVNAVFNINLLEYNNFEAGEGKTVLDTHFAHVSHKIVRWVRVGNDLDSGEQLANLLETMKSVRCKKLVIDRSKAPGKVGTFKDISLYGSFKFPSNGPYAGGIIAQSLAGQGKCISKTKAQVQSVSVQSSRLAGGTGATVTEDMWQASDQTVEGCRTQSEPYSVKFIQLSPATPEELVLTPRNEAYANFKPAKGYVLKKGGAKKTTFTQEQKKIMILFYDRQRTSQIRANPTDVIAAMRSAGVPELKESQIKSWWSSYHCKQKQLADDMLEEARQLRGQQQVPVPNVATVPVCNTATVPVPNTATVPVRNTATVPVPNTGTVPVPNTATVPVRNTATVPVPNTATVPVPNTATVPVRNTATVPVPNTATVPVPNTATVPVPNTATVPVPNTATVPVPVSFGVLEWSLAESQSDIQGRTGSNACVFIALNMGKLCFNKKIPWPNGNILPEPWRAALREAMIKGNQIHDDLFDHEGVNVTVDEAVSLAGEECGVRALGPQLDIFGYSPVNQVANVL</sequence>
<feature type="non-terminal residue" evidence="2">
    <location>
        <position position="1158"/>
    </location>
</feature>
<reference evidence="2 3" key="1">
    <citation type="submission" date="2022-05" db="EMBL/GenBank/DDBJ databases">
        <authorList>
            <consortium name="Genoscope - CEA"/>
            <person name="William W."/>
        </authorList>
    </citation>
    <scope>NUCLEOTIDE SEQUENCE [LARGE SCALE GENOMIC DNA]</scope>
</reference>
<proteinExistence type="predicted"/>
<name>A0ABN8LVY7_9CNID</name>
<evidence type="ECO:0000256" key="1">
    <source>
        <dbReference type="SAM" id="Coils"/>
    </source>
</evidence>
<evidence type="ECO:0000313" key="3">
    <source>
        <dbReference type="Proteomes" id="UP001159427"/>
    </source>
</evidence>
<protein>
    <submittedName>
        <fullName evidence="2">Uncharacterized protein</fullName>
    </submittedName>
</protein>
<keyword evidence="3" id="KW-1185">Reference proteome</keyword>
<comment type="caution">
    <text evidence="2">The sequence shown here is derived from an EMBL/GenBank/DDBJ whole genome shotgun (WGS) entry which is preliminary data.</text>
</comment>
<dbReference type="EMBL" id="CALNXI010000124">
    <property type="protein sequence ID" value="CAH3019740.1"/>
    <property type="molecule type" value="Genomic_DNA"/>
</dbReference>
<evidence type="ECO:0000313" key="2">
    <source>
        <dbReference type="EMBL" id="CAH3019740.1"/>
    </source>
</evidence>
<feature type="coiled-coil region" evidence="1">
    <location>
        <begin position="57"/>
        <end position="84"/>
    </location>
</feature>
<accession>A0ABN8LVY7</accession>
<gene>
    <name evidence="2" type="ORF">PEVE_00003941</name>
</gene>
<organism evidence="2 3">
    <name type="scientific">Porites evermanni</name>
    <dbReference type="NCBI Taxonomy" id="104178"/>
    <lineage>
        <taxon>Eukaryota</taxon>
        <taxon>Metazoa</taxon>
        <taxon>Cnidaria</taxon>
        <taxon>Anthozoa</taxon>
        <taxon>Hexacorallia</taxon>
        <taxon>Scleractinia</taxon>
        <taxon>Fungiina</taxon>
        <taxon>Poritidae</taxon>
        <taxon>Porites</taxon>
    </lineage>
</organism>
<keyword evidence="1" id="KW-0175">Coiled coil</keyword>